<dbReference type="PANTHER" id="PTHR34075">
    <property type="entry name" value="BLR3430 PROTEIN"/>
    <property type="match status" value="1"/>
</dbReference>
<dbReference type="PANTHER" id="PTHR34075:SF5">
    <property type="entry name" value="BLR3430 PROTEIN"/>
    <property type="match status" value="1"/>
</dbReference>
<dbReference type="Pfam" id="PF01796">
    <property type="entry name" value="OB_ChsH2_C"/>
    <property type="match status" value="1"/>
</dbReference>
<evidence type="ECO:0000259" key="2">
    <source>
        <dbReference type="Pfam" id="PF12172"/>
    </source>
</evidence>
<evidence type="ECO:0000259" key="1">
    <source>
        <dbReference type="Pfam" id="PF01796"/>
    </source>
</evidence>
<sequence>MSESEVYTHQFAKHLAEKRLVGSRCKACGRVFLPPRIWCPNCQKNELEAYEFSGMGKLAAFTVVYVAPSAMLAAGYDRKNPYCVGVVELEEGERIPAQIFGVDVNRPEDIRIGTPLRAVFVERGEGENKATVLGFEAQ</sequence>
<dbReference type="InterPro" id="IPR022002">
    <property type="entry name" value="ChsH2_Znr"/>
</dbReference>
<proteinExistence type="predicted"/>
<feature type="domain" description="ChsH2 C-terminal OB-fold" evidence="1">
    <location>
        <begin position="51"/>
        <end position="121"/>
    </location>
</feature>
<dbReference type="Gene3D" id="6.10.30.10">
    <property type="match status" value="1"/>
</dbReference>
<dbReference type="AlphaFoldDB" id="A0A7C4L0C6"/>
<feature type="domain" description="ChsH2 rubredoxin-like zinc ribbon" evidence="2">
    <location>
        <begin position="13"/>
        <end position="43"/>
    </location>
</feature>
<reference evidence="3" key="1">
    <citation type="journal article" date="2020" name="mSystems">
        <title>Genome- and Community-Level Interaction Insights into Carbon Utilization and Element Cycling Functions of Hydrothermarchaeota in Hydrothermal Sediment.</title>
        <authorList>
            <person name="Zhou Z."/>
            <person name="Liu Y."/>
            <person name="Xu W."/>
            <person name="Pan J."/>
            <person name="Luo Z.H."/>
            <person name="Li M."/>
        </authorList>
    </citation>
    <scope>NUCLEOTIDE SEQUENCE [LARGE SCALE GENOMIC DNA]</scope>
    <source>
        <strain evidence="3">SpSt-556</strain>
    </source>
</reference>
<dbReference type="Pfam" id="PF12172">
    <property type="entry name" value="zf-ChsH2"/>
    <property type="match status" value="1"/>
</dbReference>
<dbReference type="InterPro" id="IPR012340">
    <property type="entry name" value="NA-bd_OB-fold"/>
</dbReference>
<accession>A0A7C4L0C6</accession>
<protein>
    <submittedName>
        <fullName evidence="3">Zn-ribbon domain-containing OB-fold protein</fullName>
    </submittedName>
</protein>
<dbReference type="EMBL" id="DSXR01000027">
    <property type="protein sequence ID" value="HGS86381.1"/>
    <property type="molecule type" value="Genomic_DNA"/>
</dbReference>
<gene>
    <name evidence="3" type="ORF">ENT17_02065</name>
</gene>
<organism evidence="3">
    <name type="scientific">Bellilinea caldifistulae</name>
    <dbReference type="NCBI Taxonomy" id="360411"/>
    <lineage>
        <taxon>Bacteria</taxon>
        <taxon>Bacillati</taxon>
        <taxon>Chloroflexota</taxon>
        <taxon>Anaerolineae</taxon>
        <taxon>Anaerolineales</taxon>
        <taxon>Anaerolineaceae</taxon>
        <taxon>Bellilinea</taxon>
    </lineage>
</organism>
<dbReference type="SUPFAM" id="SSF50249">
    <property type="entry name" value="Nucleic acid-binding proteins"/>
    <property type="match status" value="1"/>
</dbReference>
<dbReference type="InterPro" id="IPR052513">
    <property type="entry name" value="Thioester_dehydratase-like"/>
</dbReference>
<name>A0A7C4L0C6_9CHLR</name>
<dbReference type="InterPro" id="IPR002878">
    <property type="entry name" value="ChsH2_C"/>
</dbReference>
<comment type="caution">
    <text evidence="3">The sequence shown here is derived from an EMBL/GenBank/DDBJ whole genome shotgun (WGS) entry which is preliminary data.</text>
</comment>
<evidence type="ECO:0000313" key="3">
    <source>
        <dbReference type="EMBL" id="HGS86381.1"/>
    </source>
</evidence>